<proteinExistence type="inferred from homology"/>
<comment type="similarity">
    <text evidence="1">Belongs to the UPF0065 (bug) family.</text>
</comment>
<dbReference type="EMBL" id="LGVG01000025">
    <property type="protein sequence ID" value="KNE26231.1"/>
    <property type="molecule type" value="Genomic_DNA"/>
</dbReference>
<evidence type="ECO:0000256" key="1">
    <source>
        <dbReference type="ARBA" id="ARBA00006987"/>
    </source>
</evidence>
<protein>
    <submittedName>
        <fullName evidence="2">ABC transporter substrate-binding protein</fullName>
    </submittedName>
</protein>
<dbReference type="Gene3D" id="3.40.190.150">
    <property type="entry name" value="Bordetella uptake gene, domain 1"/>
    <property type="match status" value="1"/>
</dbReference>
<dbReference type="Proteomes" id="UP000037511">
    <property type="component" value="Unassembled WGS sequence"/>
</dbReference>
<dbReference type="CDD" id="cd07012">
    <property type="entry name" value="PBP2_Bug_TTT"/>
    <property type="match status" value="1"/>
</dbReference>
<accession>A0AAW3I0Q3</accession>
<dbReference type="PIRSF" id="PIRSF017082">
    <property type="entry name" value="YflP"/>
    <property type="match status" value="1"/>
</dbReference>
<comment type="caution">
    <text evidence="2">The sequence shown here is derived from an EMBL/GenBank/DDBJ whole genome shotgun (WGS) entry which is preliminary data.</text>
</comment>
<dbReference type="PANTHER" id="PTHR42928">
    <property type="entry name" value="TRICARBOXYLATE-BINDING PROTEIN"/>
    <property type="match status" value="1"/>
</dbReference>
<dbReference type="InterPro" id="IPR042100">
    <property type="entry name" value="Bug_dom1"/>
</dbReference>
<dbReference type="Gene3D" id="3.40.190.10">
    <property type="entry name" value="Periplasmic binding protein-like II"/>
    <property type="match status" value="1"/>
</dbReference>
<reference evidence="2 3" key="1">
    <citation type="submission" date="2015-07" db="EMBL/GenBank/DDBJ databases">
        <title>Draft genome of Achromobacter spanius.</title>
        <authorList>
            <person name="Wang X."/>
        </authorList>
    </citation>
    <scope>NUCLEOTIDE SEQUENCE [LARGE SCALE GENOMIC DNA]</scope>
    <source>
        <strain evidence="2 3">CGMCC9173</strain>
    </source>
</reference>
<gene>
    <name evidence="2" type="ORF">AFM18_18775</name>
</gene>
<sequence length="338" mass="35929">MNRTLPGVGTALSTALSITLATALALGLSVGLASPATAQYPDRPVRIVLPYAPGAAGDIALRQLQPRLEKELGQHLIVDYRSGAGGNIGVQEVVRAKPDGYTLVLGAANNFVINQFLYRKLGFDPLADLQPIAKLADVPSFIYISAAVPATTFAQFKQYAQANAGKLNYGSPGSGTSPHLSAFMLSQAMQARMTHIPYRGSAPGVQALLANEVQMYLGGYSVGAAYAPQNRIRALAVAAPERFASMPDVPTLREAGAPDVVLSNWWGLAAPRGVPPEVADRWSRALNTVLADPAIQKAFLQNGFVARTGDPAAFEHELRQESLKWKTIVQETGVTLDN</sequence>
<evidence type="ECO:0000313" key="3">
    <source>
        <dbReference type="Proteomes" id="UP000037511"/>
    </source>
</evidence>
<dbReference type="AlphaFoldDB" id="A0AAW3I0Q3"/>
<dbReference type="InterPro" id="IPR005064">
    <property type="entry name" value="BUG"/>
</dbReference>
<dbReference type="PANTHER" id="PTHR42928:SF5">
    <property type="entry name" value="BLR1237 PROTEIN"/>
    <property type="match status" value="1"/>
</dbReference>
<name>A0AAW3I0Q3_9BURK</name>
<dbReference type="SUPFAM" id="SSF53850">
    <property type="entry name" value="Periplasmic binding protein-like II"/>
    <property type="match status" value="1"/>
</dbReference>
<evidence type="ECO:0000313" key="2">
    <source>
        <dbReference type="EMBL" id="KNE26231.1"/>
    </source>
</evidence>
<dbReference type="Pfam" id="PF03401">
    <property type="entry name" value="TctC"/>
    <property type="match status" value="1"/>
</dbReference>
<organism evidence="2 3">
    <name type="scientific">Achromobacter spanius</name>
    <dbReference type="NCBI Taxonomy" id="217203"/>
    <lineage>
        <taxon>Bacteria</taxon>
        <taxon>Pseudomonadati</taxon>
        <taxon>Pseudomonadota</taxon>
        <taxon>Betaproteobacteria</taxon>
        <taxon>Burkholderiales</taxon>
        <taxon>Alcaligenaceae</taxon>
        <taxon>Achromobacter</taxon>
    </lineage>
</organism>